<name>C0ET99_9FIRM</name>
<dbReference type="Proteomes" id="UP000003174">
    <property type="component" value="Unassembled WGS sequence"/>
</dbReference>
<reference evidence="1 2" key="1">
    <citation type="submission" date="2009-01" db="EMBL/GenBank/DDBJ databases">
        <authorList>
            <person name="Fulton L."/>
            <person name="Clifton S."/>
            <person name="Fulton B."/>
            <person name="Xu J."/>
            <person name="Minx P."/>
            <person name="Pepin K.H."/>
            <person name="Johnson M."/>
            <person name="Bhonagiri V."/>
            <person name="Nash W.E."/>
            <person name="Mardis E.R."/>
            <person name="Wilson R.K."/>
        </authorList>
    </citation>
    <scope>NUCLEOTIDE SEQUENCE [LARGE SCALE GENOMIC DNA]</scope>
    <source>
        <strain evidence="1 2">DSM 3353</strain>
    </source>
</reference>
<dbReference type="SUPFAM" id="SSF49590">
    <property type="entry name" value="PHL pollen allergen"/>
    <property type="match status" value="1"/>
</dbReference>
<protein>
    <submittedName>
        <fullName evidence="1">Uncharacterized protein</fullName>
    </submittedName>
</protein>
<sequence>MASIKIILERMSKMRKTERNFTNKVLESKRGDVQAVKSKIKSSVMAVAFLFAATMPLTMAVSSRNVQAAVTQQKQIQTVNQKVKTNTSKAIKTITPKKVTSATMIKAYKKYLRKNVSNKKYYAIVNIGDNNAPVLLRGTQGAGNDKTGRHYTGCQIYYYKNGKVVKMDTFKDGGRWLLLSKKDGQNYLTNGGSDFSIRICVKNGNLYRYQYYNNHNWKKNPENKWATFIVKMNGKVIKNMGYLDGTLYRRHTGYYTYLKNPEISFTKNVK</sequence>
<evidence type="ECO:0000313" key="1">
    <source>
        <dbReference type="EMBL" id="EEG37479.1"/>
    </source>
</evidence>
<organism evidence="1 2">
    <name type="scientific">Anaerobutyricum hallii DSM 3353</name>
    <dbReference type="NCBI Taxonomy" id="411469"/>
    <lineage>
        <taxon>Bacteria</taxon>
        <taxon>Bacillati</taxon>
        <taxon>Bacillota</taxon>
        <taxon>Clostridia</taxon>
        <taxon>Lachnospirales</taxon>
        <taxon>Lachnospiraceae</taxon>
        <taxon>Anaerobutyricum</taxon>
    </lineage>
</organism>
<evidence type="ECO:0000313" key="2">
    <source>
        <dbReference type="Proteomes" id="UP000003174"/>
    </source>
</evidence>
<dbReference type="AlphaFoldDB" id="C0ET99"/>
<proteinExistence type="predicted"/>
<accession>C0ET99</accession>
<comment type="caution">
    <text evidence="1">The sequence shown here is derived from an EMBL/GenBank/DDBJ whole genome shotgun (WGS) entry which is preliminary data.</text>
</comment>
<reference evidence="1 2" key="2">
    <citation type="submission" date="2009-02" db="EMBL/GenBank/DDBJ databases">
        <title>Draft genome sequence of Eubacterium hallii (DSM 3353).</title>
        <authorList>
            <person name="Sudarsanam P."/>
            <person name="Ley R."/>
            <person name="Guruge J."/>
            <person name="Turnbaugh P.J."/>
            <person name="Mahowald M."/>
            <person name="Liep D."/>
            <person name="Gordon J."/>
        </authorList>
    </citation>
    <scope>NUCLEOTIDE SEQUENCE [LARGE SCALE GENOMIC DNA]</scope>
    <source>
        <strain evidence="1 2">DSM 3353</strain>
    </source>
</reference>
<dbReference type="InterPro" id="IPR036749">
    <property type="entry name" value="Expansin_CBD_sf"/>
</dbReference>
<gene>
    <name evidence="1" type="ORF">EUBHAL_00630</name>
</gene>
<dbReference type="EMBL" id="ACEP01000035">
    <property type="protein sequence ID" value="EEG37479.1"/>
    <property type="molecule type" value="Genomic_DNA"/>
</dbReference>